<evidence type="ECO:0000313" key="3">
    <source>
        <dbReference type="Proteomes" id="UP001430848"/>
    </source>
</evidence>
<comment type="caution">
    <text evidence="2">The sequence shown here is derived from an EMBL/GenBank/DDBJ whole genome shotgun (WGS) entry which is preliminary data.</text>
</comment>
<evidence type="ECO:0000256" key="1">
    <source>
        <dbReference type="SAM" id="MobiDB-lite"/>
    </source>
</evidence>
<sequence>MVTYRLKPPGEIKKKPPKPRKRLEEDARRQTIFRTSGSRVTDRWHSAQVRNVMTYGKTLSVQMVQDCVDIPFEYEVRKVAKTGRGSHHDKTMREWYDGTLAEVRREPVPDYALADVHQTMTRYKDYIRISVLGDRERGCQPVITKLVEDYQNTGQGIVGEVFKQAWAHFCSLPSANETWDFFYRPPPKKTEEPRPVSEKGFLLGFFELRFALKPIKEFPPLKKRIGTPRLAVGQIDCIRIACVLKPLTKSLLKVLMAWIADRQYDRWMSIFFATFILLSELAKATEDAYHHGWYDKDLKGNGPKNAHIIRDIHESANIILAHWHYFNCSTDPWKLKSEKQKNARSKTPLRALTPEQLTIVQDLWLGIQKWRETKLHDV</sequence>
<gene>
    <name evidence="2" type="ORF">SLS63_013836</name>
</gene>
<feature type="region of interest" description="Disordered" evidence="1">
    <location>
        <begin position="1"/>
        <end position="26"/>
    </location>
</feature>
<proteinExistence type="predicted"/>
<protein>
    <submittedName>
        <fullName evidence="2">Uncharacterized protein</fullName>
    </submittedName>
</protein>
<accession>A0ABR1NMF0</accession>
<dbReference type="EMBL" id="JAKNSF020000207">
    <property type="protein sequence ID" value="KAK7706921.1"/>
    <property type="molecule type" value="Genomic_DNA"/>
</dbReference>
<evidence type="ECO:0000313" key="2">
    <source>
        <dbReference type="EMBL" id="KAK7706921.1"/>
    </source>
</evidence>
<dbReference type="Proteomes" id="UP001430848">
    <property type="component" value="Unassembled WGS sequence"/>
</dbReference>
<reference evidence="2 3" key="1">
    <citation type="submission" date="2024-02" db="EMBL/GenBank/DDBJ databases">
        <title>De novo assembly and annotation of 12 fungi associated with fruit tree decline syndrome in Ontario, Canada.</title>
        <authorList>
            <person name="Sulman M."/>
            <person name="Ellouze W."/>
            <person name="Ilyukhin E."/>
        </authorList>
    </citation>
    <scope>NUCLEOTIDE SEQUENCE [LARGE SCALE GENOMIC DNA]</scope>
    <source>
        <strain evidence="2 3">M169</strain>
    </source>
</reference>
<keyword evidence="3" id="KW-1185">Reference proteome</keyword>
<organism evidence="2 3">
    <name type="scientific">Diaporthe eres</name>
    <name type="common">Phomopsis oblonga</name>
    <dbReference type="NCBI Taxonomy" id="83184"/>
    <lineage>
        <taxon>Eukaryota</taxon>
        <taxon>Fungi</taxon>
        <taxon>Dikarya</taxon>
        <taxon>Ascomycota</taxon>
        <taxon>Pezizomycotina</taxon>
        <taxon>Sordariomycetes</taxon>
        <taxon>Sordariomycetidae</taxon>
        <taxon>Diaporthales</taxon>
        <taxon>Diaporthaceae</taxon>
        <taxon>Diaporthe</taxon>
        <taxon>Diaporthe eres species complex</taxon>
    </lineage>
</organism>
<name>A0ABR1NMF0_DIAER</name>